<comment type="caution">
    <text evidence="2">The sequence shown here is derived from an EMBL/GenBank/DDBJ whole genome shotgun (WGS) entry which is preliminary data.</text>
</comment>
<gene>
    <name evidence="2" type="ORF">HXO65_04890</name>
</gene>
<feature type="transmembrane region" description="Helical" evidence="1">
    <location>
        <begin position="78"/>
        <end position="96"/>
    </location>
</feature>
<keyword evidence="1" id="KW-0812">Transmembrane</keyword>
<protein>
    <submittedName>
        <fullName evidence="2">Uncharacterized protein</fullName>
    </submittedName>
</protein>
<dbReference type="AlphaFoldDB" id="A0A930LUE4"/>
<evidence type="ECO:0000313" key="3">
    <source>
        <dbReference type="Proteomes" id="UP000785653"/>
    </source>
</evidence>
<feature type="transmembrane region" description="Helical" evidence="1">
    <location>
        <begin position="52"/>
        <end position="72"/>
    </location>
</feature>
<feature type="transmembrane region" description="Helical" evidence="1">
    <location>
        <begin position="6"/>
        <end position="26"/>
    </location>
</feature>
<organism evidence="2 3">
    <name type="scientific">Rothia mucilaginosa</name>
    <dbReference type="NCBI Taxonomy" id="43675"/>
    <lineage>
        <taxon>Bacteria</taxon>
        <taxon>Bacillati</taxon>
        <taxon>Actinomycetota</taxon>
        <taxon>Actinomycetes</taxon>
        <taxon>Micrococcales</taxon>
        <taxon>Micrococcaceae</taxon>
        <taxon>Rothia</taxon>
    </lineage>
</organism>
<evidence type="ECO:0000313" key="2">
    <source>
        <dbReference type="EMBL" id="MBF1673527.1"/>
    </source>
</evidence>
<accession>A0A930LUE4</accession>
<evidence type="ECO:0000256" key="1">
    <source>
        <dbReference type="SAM" id="Phobius"/>
    </source>
</evidence>
<dbReference type="EMBL" id="JABZXS010000054">
    <property type="protein sequence ID" value="MBF1673527.1"/>
    <property type="molecule type" value="Genomic_DNA"/>
</dbReference>
<dbReference type="Proteomes" id="UP000785653">
    <property type="component" value="Unassembled WGS sequence"/>
</dbReference>
<name>A0A930LUE4_9MICC</name>
<reference evidence="2" key="1">
    <citation type="submission" date="2020-04" db="EMBL/GenBank/DDBJ databases">
        <title>Deep metagenomics examines the oral microbiome during advanced dental caries in children, revealing novel taxa and co-occurrences with host molecules.</title>
        <authorList>
            <person name="Baker J.L."/>
            <person name="Morton J.T."/>
            <person name="Dinis M."/>
            <person name="Alvarez R."/>
            <person name="Tran N.C."/>
            <person name="Knight R."/>
            <person name="Edlund A."/>
        </authorList>
    </citation>
    <scope>NUCLEOTIDE SEQUENCE</scope>
    <source>
        <strain evidence="2">JCVI_47_bin.3</strain>
    </source>
</reference>
<proteinExistence type="predicted"/>
<sequence length="230" mass="26961">MHTFFLLLWGTCTLASVIGAITIIVLHNRHLRQDKKLRNEGIYITRVPRREALISLLTPIFPAGFFALYLYTQVELGILFNLLAFIPMLFFLYHFLHVHLVYTKITPDTVEQKLSPFATVTSYPIRAIDQVFYFQGEAEEALEWTGVGSDKATFYTKKGKEIAKLDPVGKNHRLLAIVRFRLEFDHWPDMRDPQDLAWVDTWDNLEWTQPLFRKLYRRRNKITGLADIKM</sequence>
<keyword evidence="1" id="KW-0472">Membrane</keyword>
<keyword evidence="1" id="KW-1133">Transmembrane helix</keyword>